<dbReference type="STRING" id="8022.A0A060WSJ5"/>
<protein>
    <submittedName>
        <fullName evidence="2">Uncharacterized protein</fullName>
    </submittedName>
</protein>
<name>A0A060WSJ5_ONCMY</name>
<gene>
    <name evidence="2" type="ORF">GSONMT00002987001</name>
</gene>
<dbReference type="EMBL" id="FR904608">
    <property type="protein sequence ID" value="CDQ68044.1"/>
    <property type="molecule type" value="Genomic_DNA"/>
</dbReference>
<dbReference type="PaxDb" id="8022-A0A060WSJ5"/>
<evidence type="ECO:0000313" key="2">
    <source>
        <dbReference type="EMBL" id="CDQ68044.1"/>
    </source>
</evidence>
<organism evidence="2 3">
    <name type="scientific">Oncorhynchus mykiss</name>
    <name type="common">Rainbow trout</name>
    <name type="synonym">Salmo gairdneri</name>
    <dbReference type="NCBI Taxonomy" id="8022"/>
    <lineage>
        <taxon>Eukaryota</taxon>
        <taxon>Metazoa</taxon>
        <taxon>Chordata</taxon>
        <taxon>Craniata</taxon>
        <taxon>Vertebrata</taxon>
        <taxon>Euteleostomi</taxon>
        <taxon>Actinopterygii</taxon>
        <taxon>Neopterygii</taxon>
        <taxon>Teleostei</taxon>
        <taxon>Protacanthopterygii</taxon>
        <taxon>Salmoniformes</taxon>
        <taxon>Salmonidae</taxon>
        <taxon>Salmoninae</taxon>
        <taxon>Oncorhynchus</taxon>
    </lineage>
</organism>
<sequence>MGGAPRLHPTPVAPRWADVSPANSCYTSPPMHSSRYAASGDMYSPLAPRRNSEYEHSQHFPGFAYINGEATTGWAK</sequence>
<evidence type="ECO:0000313" key="3">
    <source>
        <dbReference type="Proteomes" id="UP000193380"/>
    </source>
</evidence>
<proteinExistence type="predicted"/>
<reference evidence="2" key="2">
    <citation type="submission" date="2014-03" db="EMBL/GenBank/DDBJ databases">
        <authorList>
            <person name="Genoscope - CEA"/>
        </authorList>
    </citation>
    <scope>NUCLEOTIDE SEQUENCE</scope>
</reference>
<feature type="compositionally biased region" description="Polar residues" evidence="1">
    <location>
        <begin position="21"/>
        <end position="31"/>
    </location>
</feature>
<reference evidence="2" key="1">
    <citation type="journal article" date="2014" name="Nat. Commun.">
        <title>The rainbow trout genome provides novel insights into evolution after whole-genome duplication in vertebrates.</title>
        <authorList>
            <person name="Berthelot C."/>
            <person name="Brunet F."/>
            <person name="Chalopin D."/>
            <person name="Juanchich A."/>
            <person name="Bernard M."/>
            <person name="Noel B."/>
            <person name="Bento P."/>
            <person name="Da Silva C."/>
            <person name="Labadie K."/>
            <person name="Alberti A."/>
            <person name="Aury J.M."/>
            <person name="Louis A."/>
            <person name="Dehais P."/>
            <person name="Bardou P."/>
            <person name="Montfort J."/>
            <person name="Klopp C."/>
            <person name="Cabau C."/>
            <person name="Gaspin C."/>
            <person name="Thorgaard G.H."/>
            <person name="Boussaha M."/>
            <person name="Quillet E."/>
            <person name="Guyomard R."/>
            <person name="Galiana D."/>
            <person name="Bobe J."/>
            <person name="Volff J.N."/>
            <person name="Genet C."/>
            <person name="Wincker P."/>
            <person name="Jaillon O."/>
            <person name="Roest Crollius H."/>
            <person name="Guiguen Y."/>
        </authorList>
    </citation>
    <scope>NUCLEOTIDE SEQUENCE [LARGE SCALE GENOMIC DNA]</scope>
</reference>
<evidence type="ECO:0000256" key="1">
    <source>
        <dbReference type="SAM" id="MobiDB-lite"/>
    </source>
</evidence>
<feature type="region of interest" description="Disordered" evidence="1">
    <location>
        <begin position="1"/>
        <end position="42"/>
    </location>
</feature>
<accession>A0A060WSJ5</accession>
<dbReference type="AlphaFoldDB" id="A0A060WSJ5"/>
<dbReference type="Proteomes" id="UP000193380">
    <property type="component" value="Unassembled WGS sequence"/>
</dbReference>